<evidence type="ECO:0000256" key="9">
    <source>
        <dbReference type="ARBA" id="ARBA00037230"/>
    </source>
</evidence>
<evidence type="ECO:0000256" key="2">
    <source>
        <dbReference type="ARBA" id="ARBA00009186"/>
    </source>
</evidence>
<gene>
    <name evidence="13" type="ORF">UFOPK3789_00447</name>
</gene>
<feature type="transmembrane region" description="Helical" evidence="10">
    <location>
        <begin position="398"/>
        <end position="416"/>
    </location>
</feature>
<feature type="domain" description="Cytochrome c-type biogenesis protein CcmF C-terminal" evidence="12">
    <location>
        <begin position="317"/>
        <end position="644"/>
    </location>
</feature>
<feature type="transmembrane region" description="Helical" evidence="10">
    <location>
        <begin position="428"/>
        <end position="446"/>
    </location>
</feature>
<comment type="function">
    <text evidence="9">Required for the biogenesis of c-type cytochromes. Possible subunit of a heme lyase.</text>
</comment>
<dbReference type="EMBL" id="CAFBNL010000016">
    <property type="protein sequence ID" value="CAB4947105.1"/>
    <property type="molecule type" value="Genomic_DNA"/>
</dbReference>
<dbReference type="PANTHER" id="PTHR43653">
    <property type="entry name" value="CYTOCHROME C ASSEMBLY PROTEIN-RELATED"/>
    <property type="match status" value="1"/>
</dbReference>
<feature type="transmembrane region" description="Helical" evidence="10">
    <location>
        <begin position="81"/>
        <end position="109"/>
    </location>
</feature>
<keyword evidence="4" id="KW-0997">Cell inner membrane</keyword>
<evidence type="ECO:0000256" key="4">
    <source>
        <dbReference type="ARBA" id="ARBA00022519"/>
    </source>
</evidence>
<name>A0A6J7JV29_9ZZZZ</name>
<comment type="similarity">
    <text evidence="2">Belongs to the CcmF/CycK/Ccl1/NrfE/CcsA family.</text>
</comment>
<dbReference type="InterPro" id="IPR003567">
    <property type="entry name" value="Cyt_c_biogenesis"/>
</dbReference>
<dbReference type="Pfam" id="PF16327">
    <property type="entry name" value="CcmF_C"/>
    <property type="match status" value="1"/>
</dbReference>
<evidence type="ECO:0000256" key="5">
    <source>
        <dbReference type="ARBA" id="ARBA00022692"/>
    </source>
</evidence>
<dbReference type="InterPro" id="IPR002541">
    <property type="entry name" value="Cyt_c_assembly"/>
</dbReference>
<evidence type="ECO:0000256" key="1">
    <source>
        <dbReference type="ARBA" id="ARBA00004429"/>
    </source>
</evidence>
<proteinExistence type="inferred from homology"/>
<reference evidence="13" key="1">
    <citation type="submission" date="2020-05" db="EMBL/GenBank/DDBJ databases">
        <authorList>
            <person name="Chiriac C."/>
            <person name="Salcher M."/>
            <person name="Ghai R."/>
            <person name="Kavagutti S V."/>
        </authorList>
    </citation>
    <scope>NUCLEOTIDE SEQUENCE</scope>
</reference>
<feature type="transmembrane region" description="Helical" evidence="10">
    <location>
        <begin position="121"/>
        <end position="142"/>
    </location>
</feature>
<keyword evidence="6" id="KW-0201">Cytochrome c-type biogenesis</keyword>
<organism evidence="13">
    <name type="scientific">freshwater metagenome</name>
    <dbReference type="NCBI Taxonomy" id="449393"/>
    <lineage>
        <taxon>unclassified sequences</taxon>
        <taxon>metagenomes</taxon>
        <taxon>ecological metagenomes</taxon>
    </lineage>
</organism>
<comment type="subcellular location">
    <subcellularLocation>
        <location evidence="1">Cell inner membrane</location>
        <topology evidence="1">Multi-pass membrane protein</topology>
    </subcellularLocation>
</comment>
<dbReference type="PRINTS" id="PR01410">
    <property type="entry name" value="CCBIOGENESIS"/>
</dbReference>
<feature type="transmembrane region" description="Helical" evidence="10">
    <location>
        <begin position="6"/>
        <end position="26"/>
    </location>
</feature>
<evidence type="ECO:0000256" key="6">
    <source>
        <dbReference type="ARBA" id="ARBA00022748"/>
    </source>
</evidence>
<dbReference type="InterPro" id="IPR032523">
    <property type="entry name" value="CcmF_C"/>
</dbReference>
<dbReference type="Pfam" id="PF01578">
    <property type="entry name" value="Cytochrom_C_asm"/>
    <property type="match status" value="1"/>
</dbReference>
<keyword evidence="3" id="KW-1003">Cell membrane</keyword>
<evidence type="ECO:0000259" key="11">
    <source>
        <dbReference type="Pfam" id="PF01578"/>
    </source>
</evidence>
<feature type="transmembrane region" description="Helical" evidence="10">
    <location>
        <begin position="180"/>
        <end position="203"/>
    </location>
</feature>
<feature type="transmembrane region" description="Helical" evidence="10">
    <location>
        <begin position="625"/>
        <end position="645"/>
    </location>
</feature>
<dbReference type="GO" id="GO:0015232">
    <property type="term" value="F:heme transmembrane transporter activity"/>
    <property type="evidence" value="ECO:0007669"/>
    <property type="project" value="InterPro"/>
</dbReference>
<feature type="transmembrane region" description="Helical" evidence="10">
    <location>
        <begin position="312"/>
        <end position="333"/>
    </location>
</feature>
<feature type="transmembrane region" description="Helical" evidence="10">
    <location>
        <begin position="500"/>
        <end position="522"/>
    </location>
</feature>
<evidence type="ECO:0000256" key="7">
    <source>
        <dbReference type="ARBA" id="ARBA00022989"/>
    </source>
</evidence>
<dbReference type="GO" id="GO:0005886">
    <property type="term" value="C:plasma membrane"/>
    <property type="evidence" value="ECO:0007669"/>
    <property type="project" value="UniProtKB-SubCell"/>
</dbReference>
<dbReference type="PRINTS" id="PR01411">
    <property type="entry name" value="CCMFBIOGNSIS"/>
</dbReference>
<dbReference type="InterPro" id="IPR003568">
    <property type="entry name" value="Cyt_c_biogenesis_CcmF"/>
</dbReference>
<dbReference type="PANTHER" id="PTHR43653:SF1">
    <property type="entry name" value="CYTOCHROME C-TYPE BIOGENESIS PROTEIN CCMF"/>
    <property type="match status" value="1"/>
</dbReference>
<feature type="transmembrane region" description="Helical" evidence="10">
    <location>
        <begin position="452"/>
        <end position="471"/>
    </location>
</feature>
<dbReference type="GO" id="GO:0017004">
    <property type="term" value="P:cytochrome complex assembly"/>
    <property type="evidence" value="ECO:0007669"/>
    <property type="project" value="UniProtKB-KW"/>
</dbReference>
<feature type="transmembrane region" description="Helical" evidence="10">
    <location>
        <begin position="252"/>
        <end position="267"/>
    </location>
</feature>
<feature type="transmembrane region" description="Helical" evidence="10">
    <location>
        <begin position="354"/>
        <end position="378"/>
    </location>
</feature>
<keyword evidence="5 10" id="KW-0812">Transmembrane</keyword>
<dbReference type="PROSITE" id="PS51257">
    <property type="entry name" value="PROKAR_LIPOPROTEIN"/>
    <property type="match status" value="1"/>
</dbReference>
<keyword evidence="7 10" id="KW-1133">Transmembrane helix</keyword>
<sequence length="670" mass="71720">MKATLGVLALAFGGGACVVGITSLLLGLQRENDALLAVGRKCVAVLLVSALAAVGIMEWALVSHDFTIRYVAENNARSTPLLFTITGLWSALAGSILLWVLILSGYIGVTVRHFRKRASEPLVIWATIVMLGVALFFFLLVLGPANPFRLVAGGAPLDGRGPNPLLQNHPLMAFHPPMLYLGYVGFTVPFAFAMSSLITGSVGEGWLADTRRTTLIAWGFLSLGIILGAWWSYEVLGWGGYWAWDPVENASLLPWLTATAFIHSVMVQERRAMLRVWNLSLVIATFCLTILGTFLTRSGVVNSVHAFSESSIGLWLLVFLGVCAGGGLALIAWRGDRLRAPGRIDSMLSREAAFLGNNLLFVAFAFVVLLGTVFPLIVEAIQGKQLSVGEPYFNRMTIPLGLALLFLMAVAPALPWRAASGDVLKRRLLLPAWVGTAVMVLTLIFLDRSLPTALAFGLGTFAIAGIMRETFMAVKSRRGADKIGWMRATRRTLAGNPRRYGGLTVHVGVVLIAVAIAGSHTFGIKQEIRLAKGQSAEVAGYTFTYVGSSKSVTGQKTTLSTDIRIEQGGKSLGTYAPSVSTFPNSNQAIGTPSVRTGVLRDIYLTLVSSPNKTGRVTIGVGINPMVVWIWFGGALLAIGTIGALLPSVRRRPGLRVTGEAEVEAQSVSVS</sequence>
<feature type="domain" description="Cytochrome c assembly protein" evidence="11">
    <location>
        <begin position="89"/>
        <end position="298"/>
    </location>
</feature>
<protein>
    <submittedName>
        <fullName evidence="13">Unannotated protein</fullName>
    </submittedName>
</protein>
<accession>A0A6J7JV29</accession>
<evidence type="ECO:0000313" key="13">
    <source>
        <dbReference type="EMBL" id="CAB4947105.1"/>
    </source>
</evidence>
<dbReference type="AlphaFoldDB" id="A0A6J7JV29"/>
<evidence type="ECO:0000256" key="3">
    <source>
        <dbReference type="ARBA" id="ARBA00022475"/>
    </source>
</evidence>
<evidence type="ECO:0000256" key="10">
    <source>
        <dbReference type="SAM" id="Phobius"/>
    </source>
</evidence>
<evidence type="ECO:0000256" key="8">
    <source>
        <dbReference type="ARBA" id="ARBA00023136"/>
    </source>
</evidence>
<feature type="transmembrane region" description="Helical" evidence="10">
    <location>
        <begin position="38"/>
        <end position="61"/>
    </location>
</feature>
<feature type="transmembrane region" description="Helical" evidence="10">
    <location>
        <begin position="279"/>
        <end position="300"/>
    </location>
</feature>
<dbReference type="GO" id="GO:0020037">
    <property type="term" value="F:heme binding"/>
    <property type="evidence" value="ECO:0007669"/>
    <property type="project" value="InterPro"/>
</dbReference>
<feature type="transmembrane region" description="Helical" evidence="10">
    <location>
        <begin position="215"/>
        <end position="232"/>
    </location>
</feature>
<evidence type="ECO:0000259" key="12">
    <source>
        <dbReference type="Pfam" id="PF16327"/>
    </source>
</evidence>
<keyword evidence="8 10" id="KW-0472">Membrane</keyword>